<feature type="domain" description="Glycosyltransferase subfamily 4-like N-terminal" evidence="2">
    <location>
        <begin position="43"/>
        <end position="217"/>
    </location>
</feature>
<evidence type="ECO:0000313" key="3">
    <source>
        <dbReference type="EMBL" id="TDY40495.1"/>
    </source>
</evidence>
<accession>A0A4R8LD55</accession>
<dbReference type="SUPFAM" id="SSF53756">
    <property type="entry name" value="UDP-Glycosyltransferase/glycogen phosphorylase"/>
    <property type="match status" value="1"/>
</dbReference>
<dbReference type="OrthoDB" id="9801609at2"/>
<protein>
    <submittedName>
        <fullName evidence="3">Glycosyltransferase involved in cell wall biosynthesis</fullName>
    </submittedName>
</protein>
<dbReference type="InterPro" id="IPR028098">
    <property type="entry name" value="Glyco_trans_4-like_N"/>
</dbReference>
<comment type="caution">
    <text evidence="3">The sequence shown here is derived from an EMBL/GenBank/DDBJ whole genome shotgun (WGS) entry which is preliminary data.</text>
</comment>
<proteinExistence type="predicted"/>
<dbReference type="InterPro" id="IPR050194">
    <property type="entry name" value="Glycosyltransferase_grp1"/>
</dbReference>
<evidence type="ECO:0000259" key="1">
    <source>
        <dbReference type="Pfam" id="PF00534"/>
    </source>
</evidence>
<gene>
    <name evidence="3" type="ORF">BX592_1248</name>
</gene>
<dbReference type="Pfam" id="PF00534">
    <property type="entry name" value="Glycos_transf_1"/>
    <property type="match status" value="1"/>
</dbReference>
<dbReference type="InterPro" id="IPR001296">
    <property type="entry name" value="Glyco_trans_1"/>
</dbReference>
<dbReference type="AlphaFoldDB" id="A0A4R8LD55"/>
<dbReference type="PANTHER" id="PTHR45947">
    <property type="entry name" value="SULFOQUINOVOSYL TRANSFERASE SQD2"/>
    <property type="match status" value="1"/>
</dbReference>
<sequence length="420" mass="46210">MSNGHIGTRSSPALHARSARAAIRVTSTVRVAIVHDWLVSYAGAERVLEQIIACFPDADLFAIVDFLEDRSFIRGKPVTTTFIQKLPFARAKYRAYLPLMPLAIEQFDLSAYDVVISSSVAIAKGVLTGPDQVHISYVHSPTRHAWDLQQQYLNRSKRTSGLRSLFARLVLHYIRTWDIPAVNSADSLIANSTATARRIWKVYQRDAAVIFPPVDIEGFALDTQKEDFYLTASRLVPDKKIDLIVAAFAQMPERRLVVIGDGPEMRKVRANATPNVEVLGDQPAPVLLERMRRAKAFVFAAHEDFSVPVVKAQACGTPVIAFGKGGTLETVRDLADARPTGIVFGAQTAEAIVAAVEDFDVNAAHFSPADCRANAERFSPALFRARFFAHVRARVPALRDSMLPLLETPRVGAASEPTLP</sequence>
<dbReference type="EMBL" id="SORE01000024">
    <property type="protein sequence ID" value="TDY40495.1"/>
    <property type="molecule type" value="Genomic_DNA"/>
</dbReference>
<dbReference type="Proteomes" id="UP000295509">
    <property type="component" value="Unassembled WGS sequence"/>
</dbReference>
<organism evidence="3 4">
    <name type="scientific">Paraburkholderia rhizosphaerae</name>
    <dbReference type="NCBI Taxonomy" id="480658"/>
    <lineage>
        <taxon>Bacteria</taxon>
        <taxon>Pseudomonadati</taxon>
        <taxon>Pseudomonadota</taxon>
        <taxon>Betaproteobacteria</taxon>
        <taxon>Burkholderiales</taxon>
        <taxon>Burkholderiaceae</taxon>
        <taxon>Paraburkholderia</taxon>
    </lineage>
</organism>
<keyword evidence="3" id="KW-0808">Transferase</keyword>
<dbReference type="GO" id="GO:0016757">
    <property type="term" value="F:glycosyltransferase activity"/>
    <property type="evidence" value="ECO:0007669"/>
    <property type="project" value="InterPro"/>
</dbReference>
<reference evidence="3 4" key="1">
    <citation type="submission" date="2019-03" db="EMBL/GenBank/DDBJ databases">
        <title>Genomic Encyclopedia of Type Strains, Phase III (KMG-III): the genomes of soil and plant-associated and newly described type strains.</title>
        <authorList>
            <person name="Whitman W."/>
        </authorList>
    </citation>
    <scope>NUCLEOTIDE SEQUENCE [LARGE SCALE GENOMIC DNA]</scope>
    <source>
        <strain evidence="3 4">LMG 29544</strain>
    </source>
</reference>
<dbReference type="CDD" id="cd03804">
    <property type="entry name" value="GT4_WbaZ-like"/>
    <property type="match status" value="1"/>
</dbReference>
<dbReference type="PANTHER" id="PTHR45947:SF3">
    <property type="entry name" value="SULFOQUINOVOSYL TRANSFERASE SQD2"/>
    <property type="match status" value="1"/>
</dbReference>
<name>A0A4R8LD55_9BURK</name>
<dbReference type="Pfam" id="PF13439">
    <property type="entry name" value="Glyco_transf_4"/>
    <property type="match status" value="1"/>
</dbReference>
<evidence type="ECO:0000313" key="4">
    <source>
        <dbReference type="Proteomes" id="UP000295509"/>
    </source>
</evidence>
<evidence type="ECO:0000259" key="2">
    <source>
        <dbReference type="Pfam" id="PF13439"/>
    </source>
</evidence>
<dbReference type="Gene3D" id="3.40.50.2000">
    <property type="entry name" value="Glycogen Phosphorylase B"/>
    <property type="match status" value="1"/>
</dbReference>
<keyword evidence="4" id="KW-1185">Reference proteome</keyword>
<feature type="domain" description="Glycosyl transferase family 1" evidence="1">
    <location>
        <begin position="224"/>
        <end position="359"/>
    </location>
</feature>